<proteinExistence type="predicted"/>
<comment type="caution">
    <text evidence="3">The sequence shown here is derived from an EMBL/GenBank/DDBJ whole genome shotgun (WGS) entry which is preliminary data.</text>
</comment>
<protein>
    <recommendedName>
        <fullName evidence="1">Aldehyde dehydrogenase domain-containing protein</fullName>
    </recommendedName>
</protein>
<dbReference type="Proteomes" id="UP001162060">
    <property type="component" value="Unassembled WGS sequence"/>
</dbReference>
<dbReference type="SUPFAM" id="SSF53720">
    <property type="entry name" value="ALDH-like"/>
    <property type="match status" value="1"/>
</dbReference>
<feature type="domain" description="Aldehyde dehydrogenase" evidence="1">
    <location>
        <begin position="47"/>
        <end position="114"/>
    </location>
</feature>
<evidence type="ECO:0000313" key="2">
    <source>
        <dbReference type="EMBL" id="CAK7909900.1"/>
    </source>
</evidence>
<dbReference type="GO" id="GO:0016491">
    <property type="term" value="F:oxidoreductase activity"/>
    <property type="evidence" value="ECO:0007669"/>
    <property type="project" value="InterPro"/>
</dbReference>
<dbReference type="PANTHER" id="PTHR11699">
    <property type="entry name" value="ALDEHYDE DEHYDROGENASE-RELATED"/>
    <property type="match status" value="1"/>
</dbReference>
<dbReference type="Gene3D" id="3.40.605.10">
    <property type="entry name" value="Aldehyde Dehydrogenase, Chain A, domain 1"/>
    <property type="match status" value="1"/>
</dbReference>
<accession>A0AAV1TE47</accession>
<reference evidence="3" key="1">
    <citation type="submission" date="2024-01" db="EMBL/GenBank/DDBJ databases">
        <authorList>
            <person name="Webb A."/>
        </authorList>
    </citation>
    <scope>NUCLEOTIDE SEQUENCE</scope>
    <source>
        <strain evidence="3">Pm1</strain>
    </source>
</reference>
<dbReference type="EMBL" id="CAKLBY020000035">
    <property type="protein sequence ID" value="CAK7909900.1"/>
    <property type="molecule type" value="Genomic_DNA"/>
</dbReference>
<evidence type="ECO:0000313" key="4">
    <source>
        <dbReference type="Proteomes" id="UP001162060"/>
    </source>
</evidence>
<dbReference type="InterPro" id="IPR016162">
    <property type="entry name" value="Ald_DH_N"/>
</dbReference>
<dbReference type="AlphaFoldDB" id="A0AAV1TE47"/>
<dbReference type="InterPro" id="IPR015590">
    <property type="entry name" value="Aldehyde_DH_dom"/>
</dbReference>
<dbReference type="EMBL" id="CAKLBY020000047">
    <property type="protein sequence ID" value="CAK7918980.1"/>
    <property type="molecule type" value="Genomic_DNA"/>
</dbReference>
<evidence type="ECO:0000259" key="1">
    <source>
        <dbReference type="Pfam" id="PF00171"/>
    </source>
</evidence>
<dbReference type="InterPro" id="IPR016161">
    <property type="entry name" value="Ald_DH/histidinol_DH"/>
</dbReference>
<gene>
    <name evidence="2" type="ORF">PM001_LOCUS4027</name>
    <name evidence="3" type="ORF">PM001_LOCUS5904</name>
</gene>
<name>A0AAV1TE47_9STRA</name>
<dbReference type="Pfam" id="PF00171">
    <property type="entry name" value="Aldedh"/>
    <property type="match status" value="1"/>
</dbReference>
<sequence>MKHELSRSAIRTNTTEKCTNNIYFINEGSRLGIHHYESRPRSCGWQTIVSKAAEKTPLLALRVIELIMEADFPQGVINVVLDAGKSGCCLAQQPNAEKAAYMGSTESGYYLMRTS</sequence>
<evidence type="ECO:0000313" key="3">
    <source>
        <dbReference type="EMBL" id="CAK7918980.1"/>
    </source>
</evidence>
<organism evidence="3 4">
    <name type="scientific">Peronospora matthiolae</name>
    <dbReference type="NCBI Taxonomy" id="2874970"/>
    <lineage>
        <taxon>Eukaryota</taxon>
        <taxon>Sar</taxon>
        <taxon>Stramenopiles</taxon>
        <taxon>Oomycota</taxon>
        <taxon>Peronosporomycetes</taxon>
        <taxon>Peronosporales</taxon>
        <taxon>Peronosporaceae</taxon>
        <taxon>Peronospora</taxon>
    </lineage>
</organism>